<evidence type="ECO:0000313" key="2">
    <source>
        <dbReference type="Proteomes" id="UP000600139"/>
    </source>
</evidence>
<dbReference type="RefSeq" id="WP_200351798.1">
    <property type="nucleotide sequence ID" value="NZ_BAABHZ010000006.1"/>
</dbReference>
<accession>A0A934R868</accession>
<gene>
    <name evidence="1" type="ORF">JIN84_14710</name>
</gene>
<name>A0A934R868_9BACT</name>
<dbReference type="Pfam" id="PF07237">
    <property type="entry name" value="DUF1428"/>
    <property type="match status" value="1"/>
</dbReference>
<dbReference type="InterPro" id="IPR011008">
    <property type="entry name" value="Dimeric_a/b-barrel"/>
</dbReference>
<evidence type="ECO:0000313" key="1">
    <source>
        <dbReference type="EMBL" id="MBK1816874.1"/>
    </source>
</evidence>
<sequence length="120" mass="13574">MKNYVDGFVIPVPKANIEKYRVIAEKAGALWREHGAIDYFECVGDDLEVENMVSFPRLANAGPEDTVVFAWITYSSREHRDDVNAKVMADPRMQEMMDPNDSTFDCSKMSYGGFKVIVNA</sequence>
<proteinExistence type="predicted"/>
<reference evidence="1" key="1">
    <citation type="submission" date="2021-01" db="EMBL/GenBank/DDBJ databases">
        <title>Modified the classification status of verrucomicrobia.</title>
        <authorList>
            <person name="Feng X."/>
        </authorList>
    </citation>
    <scope>NUCLEOTIDE SEQUENCE</scope>
    <source>
        <strain evidence="1">JCM 18052</strain>
    </source>
</reference>
<comment type="caution">
    <text evidence="1">The sequence shown here is derived from an EMBL/GenBank/DDBJ whole genome shotgun (WGS) entry which is preliminary data.</text>
</comment>
<dbReference type="Proteomes" id="UP000600139">
    <property type="component" value="Unassembled WGS sequence"/>
</dbReference>
<protein>
    <submittedName>
        <fullName evidence="1">DUF1428 domain-containing protein</fullName>
    </submittedName>
</protein>
<dbReference type="Gene3D" id="3.30.70.100">
    <property type="match status" value="1"/>
</dbReference>
<dbReference type="AlphaFoldDB" id="A0A934R868"/>
<dbReference type="SUPFAM" id="SSF54909">
    <property type="entry name" value="Dimeric alpha+beta barrel"/>
    <property type="match status" value="1"/>
</dbReference>
<dbReference type="PIRSF" id="PIRSF007028">
    <property type="entry name" value="UCP007028"/>
    <property type="match status" value="1"/>
</dbReference>
<keyword evidence="2" id="KW-1185">Reference proteome</keyword>
<dbReference type="EMBL" id="JAENIK010000011">
    <property type="protein sequence ID" value="MBK1816874.1"/>
    <property type="molecule type" value="Genomic_DNA"/>
</dbReference>
<dbReference type="InterPro" id="IPR009874">
    <property type="entry name" value="DUF1428"/>
</dbReference>
<organism evidence="1 2">
    <name type="scientific">Luteolibacter yonseiensis</name>
    <dbReference type="NCBI Taxonomy" id="1144680"/>
    <lineage>
        <taxon>Bacteria</taxon>
        <taxon>Pseudomonadati</taxon>
        <taxon>Verrucomicrobiota</taxon>
        <taxon>Verrucomicrobiia</taxon>
        <taxon>Verrucomicrobiales</taxon>
        <taxon>Verrucomicrobiaceae</taxon>
        <taxon>Luteolibacter</taxon>
    </lineage>
</organism>